<dbReference type="Proteomes" id="UP000824890">
    <property type="component" value="Unassembled WGS sequence"/>
</dbReference>
<organism evidence="2 3">
    <name type="scientific">Brassica napus</name>
    <name type="common">Rape</name>
    <dbReference type="NCBI Taxonomy" id="3708"/>
    <lineage>
        <taxon>Eukaryota</taxon>
        <taxon>Viridiplantae</taxon>
        <taxon>Streptophyta</taxon>
        <taxon>Embryophyta</taxon>
        <taxon>Tracheophyta</taxon>
        <taxon>Spermatophyta</taxon>
        <taxon>Magnoliopsida</taxon>
        <taxon>eudicotyledons</taxon>
        <taxon>Gunneridae</taxon>
        <taxon>Pentapetalae</taxon>
        <taxon>rosids</taxon>
        <taxon>malvids</taxon>
        <taxon>Brassicales</taxon>
        <taxon>Brassicaceae</taxon>
        <taxon>Brassiceae</taxon>
        <taxon>Brassica</taxon>
    </lineage>
</organism>
<evidence type="ECO:0000313" key="2">
    <source>
        <dbReference type="EMBL" id="KAH0869407.1"/>
    </source>
</evidence>
<comment type="caution">
    <text evidence="2">The sequence shown here is derived from an EMBL/GenBank/DDBJ whole genome shotgun (WGS) entry which is preliminary data.</text>
</comment>
<protein>
    <submittedName>
        <fullName evidence="2">Uncharacterized protein</fullName>
    </submittedName>
</protein>
<reference evidence="2 3" key="1">
    <citation type="submission" date="2021-05" db="EMBL/GenBank/DDBJ databases">
        <title>Genome Assembly of Synthetic Allotetraploid Brassica napus Reveals Homoeologous Exchanges between Subgenomes.</title>
        <authorList>
            <person name="Davis J.T."/>
        </authorList>
    </citation>
    <scope>NUCLEOTIDE SEQUENCE [LARGE SCALE GENOMIC DNA]</scope>
    <source>
        <strain evidence="3">cv. Da-Ae</strain>
        <tissue evidence="2">Seedling</tissue>
    </source>
</reference>
<keyword evidence="3" id="KW-1185">Reference proteome</keyword>
<evidence type="ECO:0000256" key="1">
    <source>
        <dbReference type="SAM" id="MobiDB-lite"/>
    </source>
</evidence>
<sequence>MMSSGCENLSVNTMGISGIPEQCGNFESLQRISTFSREKGDLRLNPAYGRRVSVRAGVGSFLLPSKRFLFASSSSPITERLVGALDWSHPPKVAPAWREDALAWRPMCEKIGLHVQVVIPGDGGYHRSVDASFFPGGGGFLSFAAAGSSSREGEVFSAPSSPVLALEGRGSHSSTLSVLVPEGWLFGSEWMRSRYKVKLSIIGDDDKRRKAESDDALCDKFDGGEPFGGTAGMRQEEDKPTRAAGSGQCR</sequence>
<gene>
    <name evidence="2" type="ORF">HID58_076429</name>
</gene>
<name>A0ABQ7YMR6_BRANA</name>
<feature type="region of interest" description="Disordered" evidence="1">
    <location>
        <begin position="217"/>
        <end position="250"/>
    </location>
</feature>
<evidence type="ECO:0000313" key="3">
    <source>
        <dbReference type="Proteomes" id="UP000824890"/>
    </source>
</evidence>
<dbReference type="EMBL" id="JAGKQM010000017">
    <property type="protein sequence ID" value="KAH0869407.1"/>
    <property type="molecule type" value="Genomic_DNA"/>
</dbReference>
<accession>A0ABQ7YMR6</accession>
<proteinExistence type="predicted"/>